<comment type="caution">
    <text evidence="4">The sequence shown here is derived from an EMBL/GenBank/DDBJ whole genome shotgun (WGS) entry which is preliminary data.</text>
</comment>
<evidence type="ECO:0000256" key="2">
    <source>
        <dbReference type="ARBA" id="ARBA00023315"/>
    </source>
</evidence>
<dbReference type="EC" id="2.3.1.-" evidence="4"/>
<dbReference type="Proteomes" id="UP000319143">
    <property type="component" value="Unassembled WGS sequence"/>
</dbReference>
<evidence type="ECO:0000256" key="1">
    <source>
        <dbReference type="ARBA" id="ARBA00022679"/>
    </source>
</evidence>
<dbReference type="PROSITE" id="PS51186">
    <property type="entry name" value="GNAT"/>
    <property type="match status" value="1"/>
</dbReference>
<organism evidence="4 5">
    <name type="scientific">Novipirellula artificiosorum</name>
    <dbReference type="NCBI Taxonomy" id="2528016"/>
    <lineage>
        <taxon>Bacteria</taxon>
        <taxon>Pseudomonadati</taxon>
        <taxon>Planctomycetota</taxon>
        <taxon>Planctomycetia</taxon>
        <taxon>Pirellulales</taxon>
        <taxon>Pirellulaceae</taxon>
        <taxon>Novipirellula</taxon>
    </lineage>
</organism>
<dbReference type="Pfam" id="PF00583">
    <property type="entry name" value="Acetyltransf_1"/>
    <property type="match status" value="1"/>
</dbReference>
<evidence type="ECO:0000313" key="4">
    <source>
        <dbReference type="EMBL" id="TWU36050.1"/>
    </source>
</evidence>
<dbReference type="InterPro" id="IPR016181">
    <property type="entry name" value="Acyl_CoA_acyltransferase"/>
</dbReference>
<dbReference type="EMBL" id="SJPV01000006">
    <property type="protein sequence ID" value="TWU36050.1"/>
    <property type="molecule type" value="Genomic_DNA"/>
</dbReference>
<feature type="domain" description="N-acetyltransferase" evidence="3">
    <location>
        <begin position="45"/>
        <end position="185"/>
    </location>
</feature>
<gene>
    <name evidence="4" type="primary">ypeA_2</name>
    <name evidence="4" type="ORF">Poly41_38030</name>
</gene>
<dbReference type="OrthoDB" id="273614at2"/>
<dbReference type="SUPFAM" id="SSF55729">
    <property type="entry name" value="Acyl-CoA N-acyltransferases (Nat)"/>
    <property type="match status" value="1"/>
</dbReference>
<dbReference type="PANTHER" id="PTHR43420">
    <property type="entry name" value="ACETYLTRANSFERASE"/>
    <property type="match status" value="1"/>
</dbReference>
<reference evidence="4 5" key="1">
    <citation type="submission" date="2019-02" db="EMBL/GenBank/DDBJ databases">
        <title>Deep-cultivation of Planctomycetes and their phenomic and genomic characterization uncovers novel biology.</title>
        <authorList>
            <person name="Wiegand S."/>
            <person name="Jogler M."/>
            <person name="Boedeker C."/>
            <person name="Pinto D."/>
            <person name="Vollmers J."/>
            <person name="Rivas-Marin E."/>
            <person name="Kohn T."/>
            <person name="Peeters S.H."/>
            <person name="Heuer A."/>
            <person name="Rast P."/>
            <person name="Oberbeckmann S."/>
            <person name="Bunk B."/>
            <person name="Jeske O."/>
            <person name="Meyerdierks A."/>
            <person name="Storesund J.E."/>
            <person name="Kallscheuer N."/>
            <person name="Luecker S."/>
            <person name="Lage O.M."/>
            <person name="Pohl T."/>
            <person name="Merkel B.J."/>
            <person name="Hornburger P."/>
            <person name="Mueller R.-W."/>
            <person name="Bruemmer F."/>
            <person name="Labrenz M."/>
            <person name="Spormann A.M."/>
            <person name="Op Den Camp H."/>
            <person name="Overmann J."/>
            <person name="Amann R."/>
            <person name="Jetten M.S.M."/>
            <person name="Mascher T."/>
            <person name="Medema M.H."/>
            <person name="Devos D.P."/>
            <person name="Kaster A.-K."/>
            <person name="Ovreas L."/>
            <person name="Rohde M."/>
            <person name="Galperin M.Y."/>
            <person name="Jogler C."/>
        </authorList>
    </citation>
    <scope>NUCLEOTIDE SEQUENCE [LARGE SCALE GENOMIC DNA]</scope>
    <source>
        <strain evidence="4 5">Poly41</strain>
    </source>
</reference>
<dbReference type="GO" id="GO:0016747">
    <property type="term" value="F:acyltransferase activity, transferring groups other than amino-acyl groups"/>
    <property type="evidence" value="ECO:0007669"/>
    <property type="project" value="InterPro"/>
</dbReference>
<evidence type="ECO:0000259" key="3">
    <source>
        <dbReference type="PROSITE" id="PS51186"/>
    </source>
</evidence>
<dbReference type="PANTHER" id="PTHR43420:SF44">
    <property type="entry name" value="ACETYLTRANSFERASE YPEA"/>
    <property type="match status" value="1"/>
</dbReference>
<dbReference type="InterPro" id="IPR000182">
    <property type="entry name" value="GNAT_dom"/>
</dbReference>
<keyword evidence="5" id="KW-1185">Reference proteome</keyword>
<accession>A0A5C6DGU4</accession>
<dbReference type="InterPro" id="IPR050680">
    <property type="entry name" value="YpeA/RimI_acetyltransf"/>
</dbReference>
<keyword evidence="1 4" id="KW-0808">Transferase</keyword>
<dbReference type="Gene3D" id="3.40.630.30">
    <property type="match status" value="1"/>
</dbReference>
<evidence type="ECO:0000313" key="5">
    <source>
        <dbReference type="Proteomes" id="UP000319143"/>
    </source>
</evidence>
<dbReference type="AlphaFoldDB" id="A0A5C6DGU4"/>
<proteinExistence type="predicted"/>
<dbReference type="RefSeq" id="WP_146528093.1">
    <property type="nucleotide sequence ID" value="NZ_SJPV01000006.1"/>
</dbReference>
<protein>
    <submittedName>
        <fullName evidence="4">Acetyltransferase YpeA</fullName>
        <ecNumber evidence="4">2.3.1.-</ecNumber>
    </submittedName>
</protein>
<name>A0A5C6DGU4_9BACT</name>
<sequence length="185" mass="20618">MGLTYFKRLRMELDLTASLPSDRSLPAGYELVPFHEDLVRDHATAKYRSFREELDANVFPCLARRDGCLRLMREISGRIGFVPEATWLIRYRSGGSSRSEPIGTIQGIVFDDWGAIQNVGIAPGHRCKGLGAILLMRAAKGFRSTGLTRMHLEVTTDNTAAVRLYERLGFRQAKVVYKAADVAGV</sequence>
<keyword evidence="2 4" id="KW-0012">Acyltransferase</keyword>